<comment type="caution">
    <text evidence="2">The sequence shown here is derived from an EMBL/GenBank/DDBJ whole genome shotgun (WGS) entry which is preliminary data.</text>
</comment>
<keyword evidence="3" id="KW-1185">Reference proteome</keyword>
<evidence type="ECO:0000313" key="3">
    <source>
        <dbReference type="Proteomes" id="UP000178129"/>
    </source>
</evidence>
<organism evidence="2 3">
    <name type="scientific">Rhynchosporium graminicola</name>
    <dbReference type="NCBI Taxonomy" id="2792576"/>
    <lineage>
        <taxon>Eukaryota</taxon>
        <taxon>Fungi</taxon>
        <taxon>Dikarya</taxon>
        <taxon>Ascomycota</taxon>
        <taxon>Pezizomycotina</taxon>
        <taxon>Leotiomycetes</taxon>
        <taxon>Helotiales</taxon>
        <taxon>Ploettnerulaceae</taxon>
        <taxon>Rhynchosporium</taxon>
    </lineage>
</organism>
<dbReference type="AlphaFoldDB" id="A0A1E1LDU6"/>
<gene>
    <name evidence="2" type="ORF">RCO7_03426</name>
</gene>
<protein>
    <recommendedName>
        <fullName evidence="4">Ubiquitin 3 binding protein But2 C-terminal domain-containing protein</fullName>
    </recommendedName>
</protein>
<reference evidence="3" key="1">
    <citation type="submission" date="2016-03" db="EMBL/GenBank/DDBJ databases">
        <authorList>
            <person name="Ploux O."/>
        </authorList>
    </citation>
    <scope>NUCLEOTIDE SEQUENCE [LARGE SCALE GENOMIC DNA]</scope>
    <source>
        <strain evidence="3">UK7</strain>
    </source>
</reference>
<dbReference type="Proteomes" id="UP000178129">
    <property type="component" value="Unassembled WGS sequence"/>
</dbReference>
<name>A0A1E1LDU6_9HELO</name>
<accession>A0A1E1LDU6</accession>
<proteinExistence type="predicted"/>
<dbReference type="InParanoid" id="A0A1E1LDU6"/>
<sequence>MQFTSTILLTILATLIAAVPTPTIQPRGCTTITPNAMQSLLSTEPTIGYTNQGLNGAGGNGFTIFQDNTQASNRYQMLQFLDFVVPAGSYGCELKVTDVGKSVSYSHLRGHEPLSDPGMAHVKVQALIPNAMSIYPSYNDVKNVSPALVSAEKFGSFSIKNGTALTVINGEACPPAMSDGRDGHLQFVFELEGSDDLSRTRYFNMAQRGVGAVGGLNGFHMTFNC</sequence>
<evidence type="ECO:0000256" key="1">
    <source>
        <dbReference type="SAM" id="SignalP"/>
    </source>
</evidence>
<dbReference type="EMBL" id="FJUW01000047">
    <property type="protein sequence ID" value="CZT08713.1"/>
    <property type="molecule type" value="Genomic_DNA"/>
</dbReference>
<feature type="chain" id="PRO_5009446998" description="Ubiquitin 3 binding protein But2 C-terminal domain-containing protein" evidence="1">
    <location>
        <begin position="19"/>
        <end position="225"/>
    </location>
</feature>
<keyword evidence="1" id="KW-0732">Signal</keyword>
<evidence type="ECO:0008006" key="4">
    <source>
        <dbReference type="Google" id="ProtNLM"/>
    </source>
</evidence>
<feature type="signal peptide" evidence="1">
    <location>
        <begin position="1"/>
        <end position="18"/>
    </location>
</feature>
<evidence type="ECO:0000313" key="2">
    <source>
        <dbReference type="EMBL" id="CZT08713.1"/>
    </source>
</evidence>